<sequence>MDTNVIRNLCYADEPWITTFQKMASDGYHFCLSDILFAEFLEQFERGSIIGEQYRIAIQRANMFVSRTLPVLPGKAELYQMSGIKDKHLSNDFDPEYTQRDSEAKWGWMKALSEPADLAIKVVRVKVGNQAYKYSFQAGVAARTLDEERLKWSQFVKQFDALTTNRIREKRTEILKKMAEIEDNWADCDPPLSVRFDLWNKNLFETVAQRSISKEPYNPESNKRKNDGIDFLLKQAFLLPALVCTADKNFIGRFANIDSFQKEWIYTPEDLTDAWTRKEITRPEWPS</sequence>
<dbReference type="AlphaFoldDB" id="A0A1E3XFH3"/>
<name>A0A1E3XFH3_9BACT</name>
<evidence type="ECO:0000313" key="1">
    <source>
        <dbReference type="EMBL" id="ODS34387.1"/>
    </source>
</evidence>
<protein>
    <recommendedName>
        <fullName evidence="3">PIN domain-containing protein</fullName>
    </recommendedName>
</protein>
<reference evidence="1 2" key="1">
    <citation type="submission" date="2016-07" db="EMBL/GenBank/DDBJ databases">
        <title>Draft genome of Scalindua rubra, obtained from a brine-seawater interface in the Red Sea, sheds light on salt adaptation in anammox bacteria.</title>
        <authorList>
            <person name="Speth D.R."/>
            <person name="Lagkouvardos I."/>
            <person name="Wang Y."/>
            <person name="Qian P.-Y."/>
            <person name="Dutilh B.E."/>
            <person name="Jetten M.S."/>
        </authorList>
    </citation>
    <scope>NUCLEOTIDE SEQUENCE [LARGE SCALE GENOMIC DNA]</scope>
    <source>
        <strain evidence="1">BSI-1</strain>
    </source>
</reference>
<organism evidence="1 2">
    <name type="scientific">Candidatus Scalindua rubra</name>
    <dbReference type="NCBI Taxonomy" id="1872076"/>
    <lineage>
        <taxon>Bacteria</taxon>
        <taxon>Pseudomonadati</taxon>
        <taxon>Planctomycetota</taxon>
        <taxon>Candidatus Brocadiia</taxon>
        <taxon>Candidatus Brocadiales</taxon>
        <taxon>Candidatus Scalinduaceae</taxon>
        <taxon>Candidatus Scalindua</taxon>
    </lineage>
</organism>
<dbReference type="EMBL" id="MAYW01000008">
    <property type="protein sequence ID" value="ODS34387.1"/>
    <property type="molecule type" value="Genomic_DNA"/>
</dbReference>
<evidence type="ECO:0000313" key="2">
    <source>
        <dbReference type="Proteomes" id="UP000094056"/>
    </source>
</evidence>
<comment type="caution">
    <text evidence="1">The sequence shown here is derived from an EMBL/GenBank/DDBJ whole genome shotgun (WGS) entry which is preliminary data.</text>
</comment>
<evidence type="ECO:0008006" key="3">
    <source>
        <dbReference type="Google" id="ProtNLM"/>
    </source>
</evidence>
<gene>
    <name evidence="1" type="ORF">SCARUB_00518</name>
</gene>
<proteinExistence type="predicted"/>
<accession>A0A1E3XFH3</accession>
<dbReference type="Proteomes" id="UP000094056">
    <property type="component" value="Unassembled WGS sequence"/>
</dbReference>